<feature type="transmembrane region" description="Helical" evidence="6">
    <location>
        <begin position="33"/>
        <end position="50"/>
    </location>
</feature>
<feature type="transmembrane region" description="Helical" evidence="6">
    <location>
        <begin position="6"/>
        <end position="26"/>
    </location>
</feature>
<feature type="transmembrane region" description="Helical" evidence="6">
    <location>
        <begin position="106"/>
        <end position="130"/>
    </location>
</feature>
<proteinExistence type="predicted"/>
<dbReference type="PANTHER" id="PTHR36926:SF1">
    <property type="entry name" value="COLICIN V PRODUCTION PROTEIN"/>
    <property type="match status" value="1"/>
</dbReference>
<protein>
    <submittedName>
        <fullName evidence="7">Membrane protein required for colicin V production</fullName>
    </submittedName>
</protein>
<evidence type="ECO:0000256" key="6">
    <source>
        <dbReference type="SAM" id="Phobius"/>
    </source>
</evidence>
<gene>
    <name evidence="7" type="ORF">GGD88_003560</name>
</gene>
<accession>A0A7W6WMI7</accession>
<feature type="transmembrane region" description="Helical" evidence="6">
    <location>
        <begin position="70"/>
        <end position="94"/>
    </location>
</feature>
<comment type="caution">
    <text evidence="7">The sequence shown here is derived from an EMBL/GenBank/DDBJ whole genome shotgun (WGS) entry which is preliminary data.</text>
</comment>
<dbReference type="InterPro" id="IPR052719">
    <property type="entry name" value="CvpA-like"/>
</dbReference>
<keyword evidence="8" id="KW-1185">Reference proteome</keyword>
<dbReference type="GO" id="GO:0016020">
    <property type="term" value="C:membrane"/>
    <property type="evidence" value="ECO:0007669"/>
    <property type="project" value="UniProtKB-SubCell"/>
</dbReference>
<keyword evidence="2 6" id="KW-0812">Transmembrane</keyword>
<evidence type="ECO:0000256" key="5">
    <source>
        <dbReference type="SAM" id="MobiDB-lite"/>
    </source>
</evidence>
<dbReference type="InterPro" id="IPR003825">
    <property type="entry name" value="Colicin-V_CvpA"/>
</dbReference>
<dbReference type="Proteomes" id="UP000555728">
    <property type="component" value="Unassembled WGS sequence"/>
</dbReference>
<evidence type="ECO:0000313" key="7">
    <source>
        <dbReference type="EMBL" id="MBB4287803.1"/>
    </source>
</evidence>
<evidence type="ECO:0000256" key="2">
    <source>
        <dbReference type="ARBA" id="ARBA00022692"/>
    </source>
</evidence>
<feature type="compositionally biased region" description="Basic and acidic residues" evidence="5">
    <location>
        <begin position="201"/>
        <end position="223"/>
    </location>
</feature>
<evidence type="ECO:0000256" key="4">
    <source>
        <dbReference type="ARBA" id="ARBA00023136"/>
    </source>
</evidence>
<keyword evidence="3 6" id="KW-1133">Transmembrane helix</keyword>
<feature type="region of interest" description="Disordered" evidence="5">
    <location>
        <begin position="189"/>
        <end position="223"/>
    </location>
</feature>
<dbReference type="EMBL" id="JACIGI010000053">
    <property type="protein sequence ID" value="MBB4287803.1"/>
    <property type="molecule type" value="Genomic_DNA"/>
</dbReference>
<dbReference type="AlphaFoldDB" id="A0A7W6WMI7"/>
<evidence type="ECO:0000313" key="8">
    <source>
        <dbReference type="Proteomes" id="UP000555728"/>
    </source>
</evidence>
<evidence type="ECO:0000256" key="1">
    <source>
        <dbReference type="ARBA" id="ARBA00004141"/>
    </source>
</evidence>
<dbReference type="PANTHER" id="PTHR36926">
    <property type="entry name" value="COLICIN V PRODUCTION PROTEIN"/>
    <property type="match status" value="1"/>
</dbReference>
<dbReference type="Pfam" id="PF02674">
    <property type="entry name" value="Colicin_V"/>
    <property type="match status" value="1"/>
</dbReference>
<evidence type="ECO:0000256" key="3">
    <source>
        <dbReference type="ARBA" id="ARBA00022989"/>
    </source>
</evidence>
<organism evidence="7 8">
    <name type="scientific">Roseospira goensis</name>
    <dbReference type="NCBI Taxonomy" id="391922"/>
    <lineage>
        <taxon>Bacteria</taxon>
        <taxon>Pseudomonadati</taxon>
        <taxon>Pseudomonadota</taxon>
        <taxon>Alphaproteobacteria</taxon>
        <taxon>Rhodospirillales</taxon>
        <taxon>Rhodospirillaceae</taxon>
        <taxon>Roseospira</taxon>
    </lineage>
</organism>
<name>A0A7W6WMI7_9PROT</name>
<dbReference type="GO" id="GO:0009403">
    <property type="term" value="P:toxin biosynthetic process"/>
    <property type="evidence" value="ECO:0007669"/>
    <property type="project" value="InterPro"/>
</dbReference>
<reference evidence="7 8" key="1">
    <citation type="submission" date="2020-08" db="EMBL/GenBank/DDBJ databases">
        <title>Genome sequencing of Purple Non-Sulfur Bacteria from various extreme environments.</title>
        <authorList>
            <person name="Mayer M."/>
        </authorList>
    </citation>
    <scope>NUCLEOTIDE SEQUENCE [LARGE SCALE GENOMIC DNA]</scope>
    <source>
        <strain evidence="7 8">JA135</strain>
    </source>
</reference>
<comment type="subcellular location">
    <subcellularLocation>
        <location evidence="1">Membrane</location>
        <topology evidence="1">Multi-pass membrane protein</topology>
    </subcellularLocation>
</comment>
<dbReference type="RefSeq" id="WP_184437902.1">
    <property type="nucleotide sequence ID" value="NZ_JACIGI010000053.1"/>
</dbReference>
<sequence length="223" mass="23959">MENWPVNPVDIVVLVILVVSAALAFFRGFVHEVLAIAAWIGAVLAAIYGLPHAQPYARQYIPIDWVADLAAAVAIFLATLVVLSVVTTLIARRVQDSALNTLDRSLGFLFGLARGAVVIVVLYVAAAWLVPPDTQPPWVQQARSMPVIVEGAETLVALLPEDLLTDGQALATQAGDGAARAMEAQRAFEQLRQPEPGAEATPRDPGYDAGERQDMDRLIESTQ</sequence>
<keyword evidence="4 6" id="KW-0472">Membrane</keyword>